<keyword evidence="2" id="KW-0732">Signal</keyword>
<comment type="caution">
    <text evidence="3">The sequence shown here is derived from an EMBL/GenBank/DDBJ whole genome shotgun (WGS) entry which is preliminary data.</text>
</comment>
<evidence type="ECO:0000313" key="3">
    <source>
        <dbReference type="EMBL" id="MBW9063867.1"/>
    </source>
</evidence>
<evidence type="ECO:0000256" key="2">
    <source>
        <dbReference type="SAM" id="SignalP"/>
    </source>
</evidence>
<evidence type="ECO:0000313" key="4">
    <source>
        <dbReference type="Proteomes" id="UP000757604"/>
    </source>
</evidence>
<dbReference type="RefSeq" id="WP_220371846.1">
    <property type="nucleotide sequence ID" value="NZ_JAEUAO010000002.1"/>
</dbReference>
<protein>
    <recommendedName>
        <fullName evidence="5">DUF2946 domain-containing protein</fullName>
    </recommendedName>
</protein>
<feature type="chain" id="PRO_5046151104" description="DUF2946 domain-containing protein" evidence="2">
    <location>
        <begin position="24"/>
        <end position="123"/>
    </location>
</feature>
<reference evidence="3 4" key="1">
    <citation type="journal article" date="2021" name="MBio">
        <title>Poor Competitiveness of Bradyrhizobium in Pigeon Pea Root Colonization in Indian Soils.</title>
        <authorList>
            <person name="Chalasani D."/>
            <person name="Basu A."/>
            <person name="Pullabhotla S.V.S.R.N."/>
            <person name="Jorrin B."/>
            <person name="Neal A.L."/>
            <person name="Poole P.S."/>
            <person name="Podile A.R."/>
            <person name="Tkacz A."/>
        </authorList>
    </citation>
    <scope>NUCLEOTIDE SEQUENCE [LARGE SCALE GENOMIC DNA]</scope>
    <source>
        <strain evidence="3 4">HU44</strain>
    </source>
</reference>
<gene>
    <name evidence="3" type="ORF">JNB71_11100</name>
</gene>
<feature type="signal peptide" evidence="2">
    <location>
        <begin position="1"/>
        <end position="23"/>
    </location>
</feature>
<evidence type="ECO:0000256" key="1">
    <source>
        <dbReference type="SAM" id="MobiDB-lite"/>
    </source>
</evidence>
<dbReference type="Proteomes" id="UP000757604">
    <property type="component" value="Unassembled WGS sequence"/>
</dbReference>
<evidence type="ECO:0008006" key="5">
    <source>
        <dbReference type="Google" id="ProtNLM"/>
    </source>
</evidence>
<dbReference type="EMBL" id="JAEUAO010000002">
    <property type="protein sequence ID" value="MBW9063867.1"/>
    <property type="molecule type" value="Genomic_DNA"/>
</dbReference>
<feature type="region of interest" description="Disordered" evidence="1">
    <location>
        <begin position="89"/>
        <end position="123"/>
    </location>
</feature>
<organism evidence="3 4">
    <name type="scientific">Rhizobium herbae</name>
    <dbReference type="NCBI Taxonomy" id="508661"/>
    <lineage>
        <taxon>Bacteria</taxon>
        <taxon>Pseudomonadati</taxon>
        <taxon>Pseudomonadota</taxon>
        <taxon>Alphaproteobacteria</taxon>
        <taxon>Hyphomicrobiales</taxon>
        <taxon>Rhizobiaceae</taxon>
        <taxon>Rhizobium/Agrobacterium group</taxon>
        <taxon>Rhizobium</taxon>
    </lineage>
</organism>
<name>A0ABS7H9J1_9HYPH</name>
<accession>A0ABS7H9J1</accession>
<proteinExistence type="predicted"/>
<sequence length="123" mass="12938">MRAFVLIAALFCALISGWTASLARVQDLGGMVTMDHTRASKDHGAAATSGLDHCAPKAKNCDHHPPSVHPLLCAACFAVVLDTPDLGRVEPAGSAIRPRPPKPLRATALEPRFPPPKTLLTAS</sequence>
<keyword evidence="4" id="KW-1185">Reference proteome</keyword>